<dbReference type="AlphaFoldDB" id="F6CVA0"/>
<dbReference type="EMBL" id="CP002771">
    <property type="protein sequence ID" value="AEF54210.1"/>
    <property type="molecule type" value="Genomic_DNA"/>
</dbReference>
<dbReference type="SUPFAM" id="SSF46785">
    <property type="entry name" value="Winged helix' DNA-binding domain"/>
    <property type="match status" value="1"/>
</dbReference>
<dbReference type="Proteomes" id="UP000009230">
    <property type="component" value="Chromosome"/>
</dbReference>
<dbReference type="Gene3D" id="1.10.10.10">
    <property type="entry name" value="Winged helix-like DNA-binding domain superfamily/Winged helix DNA-binding domain"/>
    <property type="match status" value="1"/>
</dbReference>
<name>F6CVA0_MARPP</name>
<organism evidence="5 6">
    <name type="scientific">Marinomonas posidonica (strain CECT 7376 / NCIMB 14433 / IVIA-Po-181)</name>
    <dbReference type="NCBI Taxonomy" id="491952"/>
    <lineage>
        <taxon>Bacteria</taxon>
        <taxon>Pseudomonadati</taxon>
        <taxon>Pseudomonadota</taxon>
        <taxon>Gammaproteobacteria</taxon>
        <taxon>Oceanospirillales</taxon>
        <taxon>Oceanospirillaceae</taxon>
        <taxon>Marinomonas</taxon>
    </lineage>
</organism>
<dbReference type="GO" id="GO:0003677">
    <property type="term" value="F:DNA binding"/>
    <property type="evidence" value="ECO:0007669"/>
    <property type="project" value="UniProtKB-KW"/>
</dbReference>
<dbReference type="InterPro" id="IPR036390">
    <property type="entry name" value="WH_DNA-bd_sf"/>
</dbReference>
<evidence type="ECO:0000256" key="1">
    <source>
        <dbReference type="ARBA" id="ARBA00023015"/>
    </source>
</evidence>
<sequence>MKKNTTSRSHCPITYALDILGDKWSLLIIRDMVFKGKKYYGEFSDSGEGISTNILADRLVKLESNGLISRSQDRNKRTKVIYRLTSKGEDLLPMLLEMILWSAKYDENTEASKTIIRKAQNNRNSLINEILTQLRVT</sequence>
<evidence type="ECO:0000256" key="2">
    <source>
        <dbReference type="ARBA" id="ARBA00023125"/>
    </source>
</evidence>
<dbReference type="OrthoDB" id="9807069at2"/>
<dbReference type="PANTHER" id="PTHR33204:SF37">
    <property type="entry name" value="HTH-TYPE TRANSCRIPTIONAL REGULATOR YODB"/>
    <property type="match status" value="1"/>
</dbReference>
<gene>
    <name evidence="5" type="ordered locus">Mar181_1162</name>
</gene>
<feature type="domain" description="HTH hxlR-type" evidence="4">
    <location>
        <begin position="11"/>
        <end position="110"/>
    </location>
</feature>
<dbReference type="InterPro" id="IPR002577">
    <property type="entry name" value="HTH_HxlR"/>
</dbReference>
<dbReference type="RefSeq" id="WP_013795686.1">
    <property type="nucleotide sequence ID" value="NC_015559.1"/>
</dbReference>
<dbReference type="eggNOG" id="COG1733">
    <property type="taxonomic scope" value="Bacteria"/>
</dbReference>
<reference evidence="5 6" key="1">
    <citation type="journal article" date="2012" name="Stand. Genomic Sci.">
        <title>Complete genome sequence of Marinomonas posidonica type strain (IVIA-Po-181(T)).</title>
        <authorList>
            <person name="Lucas-Elio P."/>
            <person name="Goodwin L."/>
            <person name="Woyke T."/>
            <person name="Pitluck S."/>
            <person name="Nolan M."/>
            <person name="Kyrpides N.C."/>
            <person name="Detter J.C."/>
            <person name="Copeland A."/>
            <person name="Lu M."/>
            <person name="Bruce D."/>
            <person name="Detter C."/>
            <person name="Tapia R."/>
            <person name="Han S."/>
            <person name="Land M.L."/>
            <person name="Ivanova N."/>
            <person name="Mikhailova N."/>
            <person name="Johnston A.W."/>
            <person name="Sanchez-Amat A."/>
        </authorList>
    </citation>
    <scope>NUCLEOTIDE SEQUENCE [LARGE SCALE GENOMIC DNA]</scope>
    <source>
        <strain evidence="6">CECT 7376 / NCIMB 14433 / IVIA-Po-181</strain>
    </source>
</reference>
<dbReference type="Pfam" id="PF01638">
    <property type="entry name" value="HxlR"/>
    <property type="match status" value="1"/>
</dbReference>
<dbReference type="KEGG" id="mpc:Mar181_1162"/>
<dbReference type="InterPro" id="IPR036388">
    <property type="entry name" value="WH-like_DNA-bd_sf"/>
</dbReference>
<evidence type="ECO:0000256" key="3">
    <source>
        <dbReference type="ARBA" id="ARBA00023163"/>
    </source>
</evidence>
<keyword evidence="3" id="KW-0804">Transcription</keyword>
<keyword evidence="2" id="KW-0238">DNA-binding</keyword>
<dbReference type="PROSITE" id="PS51118">
    <property type="entry name" value="HTH_HXLR"/>
    <property type="match status" value="1"/>
</dbReference>
<evidence type="ECO:0000313" key="5">
    <source>
        <dbReference type="EMBL" id="AEF54210.1"/>
    </source>
</evidence>
<evidence type="ECO:0000259" key="4">
    <source>
        <dbReference type="PROSITE" id="PS51118"/>
    </source>
</evidence>
<dbReference type="STRING" id="491952.Mar181_1162"/>
<accession>F6CVA0</accession>
<proteinExistence type="predicted"/>
<dbReference type="HOGENOM" id="CLU_111585_0_2_6"/>
<dbReference type="PANTHER" id="PTHR33204">
    <property type="entry name" value="TRANSCRIPTIONAL REGULATOR, MARR FAMILY"/>
    <property type="match status" value="1"/>
</dbReference>
<keyword evidence="6" id="KW-1185">Reference proteome</keyword>
<evidence type="ECO:0000313" key="6">
    <source>
        <dbReference type="Proteomes" id="UP000009230"/>
    </source>
</evidence>
<keyword evidence="1" id="KW-0805">Transcription regulation</keyword>
<protein>
    <submittedName>
        <fullName evidence="5">Transcriptional regulator, HxlR family</fullName>
    </submittedName>
</protein>